<sequence length="328" mass="35533">MNLRTQLTALCAIALTASVNANSIAVTGVPMSNDESAFDVFTDTKSATSSGNKKNTVLSSNLIADEEVDFSRISISTSLMLVRNNEVAASRFISESNSFSDTDTITLLESVGFGSPVASVDSIYDQHATEQEFANSHLVSKSVEMNELSVGVAYVAHLTEKLSYNVYLGYVSGEITVNEALSAELDYKDNYSALSFALKNHIENNIPTQEGVLSSGTPYSYQNYQLKCGYTYIAFPTLNLNAHGSSNTIEFETLVVKLEAEFALTDNFHLLAGLASEGTTVGNIDANIDGYVYNIAASYSIWQDVGVEFNHKIYDGQSKTSVGVNYTF</sequence>
<feature type="signal peptide" evidence="1">
    <location>
        <begin position="1"/>
        <end position="21"/>
    </location>
</feature>
<name>A0A2S7URM2_9GAMM</name>
<organism evidence="2 3">
    <name type="scientific">Psychrosphaera saromensis</name>
    <dbReference type="NCBI Taxonomy" id="716813"/>
    <lineage>
        <taxon>Bacteria</taxon>
        <taxon>Pseudomonadati</taxon>
        <taxon>Pseudomonadota</taxon>
        <taxon>Gammaproteobacteria</taxon>
        <taxon>Alteromonadales</taxon>
        <taxon>Pseudoalteromonadaceae</taxon>
        <taxon>Psychrosphaera</taxon>
    </lineage>
</organism>
<evidence type="ECO:0000313" key="3">
    <source>
        <dbReference type="Proteomes" id="UP000239007"/>
    </source>
</evidence>
<dbReference type="EMBL" id="MSCH01000003">
    <property type="protein sequence ID" value="PQJ52626.1"/>
    <property type="molecule type" value="Genomic_DNA"/>
</dbReference>
<comment type="caution">
    <text evidence="2">The sequence shown here is derived from an EMBL/GenBank/DDBJ whole genome shotgun (WGS) entry which is preliminary data.</text>
</comment>
<feature type="chain" id="PRO_5015521922" description="Autotransporter domain-containing protein" evidence="1">
    <location>
        <begin position="22"/>
        <end position="328"/>
    </location>
</feature>
<dbReference type="OrthoDB" id="9789109at2"/>
<dbReference type="Proteomes" id="UP000239007">
    <property type="component" value="Unassembled WGS sequence"/>
</dbReference>
<keyword evidence="1" id="KW-0732">Signal</keyword>
<proteinExistence type="predicted"/>
<gene>
    <name evidence="2" type="ORF">BTO11_02455</name>
</gene>
<reference evidence="2 3" key="1">
    <citation type="submission" date="2016-12" db="EMBL/GenBank/DDBJ databases">
        <title>Diversity of luminous bacteria.</title>
        <authorList>
            <person name="Yoshizawa S."/>
            <person name="Kogure K."/>
        </authorList>
    </citation>
    <scope>NUCLEOTIDE SEQUENCE [LARGE SCALE GENOMIC DNA]</scope>
    <source>
        <strain evidence="2 3">SA4-48</strain>
    </source>
</reference>
<accession>A0A2S7URM2</accession>
<evidence type="ECO:0000313" key="2">
    <source>
        <dbReference type="EMBL" id="PQJ52626.1"/>
    </source>
</evidence>
<protein>
    <recommendedName>
        <fullName evidence="4">Autotransporter domain-containing protein</fullName>
    </recommendedName>
</protein>
<keyword evidence="3" id="KW-1185">Reference proteome</keyword>
<evidence type="ECO:0008006" key="4">
    <source>
        <dbReference type="Google" id="ProtNLM"/>
    </source>
</evidence>
<evidence type="ECO:0000256" key="1">
    <source>
        <dbReference type="SAM" id="SignalP"/>
    </source>
</evidence>
<dbReference type="AlphaFoldDB" id="A0A2S7URM2"/>